<dbReference type="EMBL" id="FQTV01000001">
    <property type="protein sequence ID" value="SHE38632.1"/>
    <property type="molecule type" value="Genomic_DNA"/>
</dbReference>
<evidence type="ECO:0008006" key="4">
    <source>
        <dbReference type="Google" id="ProtNLM"/>
    </source>
</evidence>
<dbReference type="Proteomes" id="UP000184509">
    <property type="component" value="Unassembled WGS sequence"/>
</dbReference>
<dbReference type="AlphaFoldDB" id="A0A1M4T292"/>
<dbReference type="OrthoDB" id="1495718at2"/>
<organism evidence="2 3">
    <name type="scientific">Bacteroides luti</name>
    <dbReference type="NCBI Taxonomy" id="1297750"/>
    <lineage>
        <taxon>Bacteria</taxon>
        <taxon>Pseudomonadati</taxon>
        <taxon>Bacteroidota</taxon>
        <taxon>Bacteroidia</taxon>
        <taxon>Bacteroidales</taxon>
        <taxon>Bacteroidaceae</taxon>
        <taxon>Bacteroides</taxon>
    </lineage>
</organism>
<protein>
    <recommendedName>
        <fullName evidence="4">DUF3078 domain-containing protein</fullName>
    </recommendedName>
</protein>
<accession>A0A1M4T292</accession>
<evidence type="ECO:0000256" key="1">
    <source>
        <dbReference type="SAM" id="SignalP"/>
    </source>
</evidence>
<dbReference type="Pfam" id="PF11276">
    <property type="entry name" value="DUF3078"/>
    <property type="match status" value="1"/>
</dbReference>
<dbReference type="STRING" id="1297750.SAMN05444405_101264"/>
<dbReference type="InterPro" id="IPR021428">
    <property type="entry name" value="DUF3078"/>
</dbReference>
<name>A0A1M4T292_9BACE</name>
<proteinExistence type="predicted"/>
<feature type="signal peptide" evidence="1">
    <location>
        <begin position="1"/>
        <end position="19"/>
    </location>
</feature>
<reference evidence="2 3" key="1">
    <citation type="submission" date="2016-11" db="EMBL/GenBank/DDBJ databases">
        <authorList>
            <person name="Jaros S."/>
            <person name="Januszkiewicz K."/>
            <person name="Wedrychowicz H."/>
        </authorList>
    </citation>
    <scope>NUCLEOTIDE SEQUENCE [LARGE SCALE GENOMIC DNA]</scope>
    <source>
        <strain evidence="2 3">DSM 26991</strain>
    </source>
</reference>
<keyword evidence="1" id="KW-0732">Signal</keyword>
<dbReference type="RefSeq" id="WP_073398702.1">
    <property type="nucleotide sequence ID" value="NZ_FQTV01000001.1"/>
</dbReference>
<evidence type="ECO:0000313" key="3">
    <source>
        <dbReference type="Proteomes" id="UP000184509"/>
    </source>
</evidence>
<gene>
    <name evidence="2" type="ORF">SAMN05444405_101264</name>
</gene>
<sequence>MKKEFTLILLLFFTLTSFANNKKSQRSSLEKIEQDTVFLKKYSDALTTLYNRHLGVLDSLNNDSVQARNIELEPRFYRLFVPLAYYYSPIADAYNPKWKPLGIQKQGYPLDELFPIDKNAFNQTERINHIVNKALLYTYLRYPDLVVNFEDNITKQSIYRVEETEELKPKTSVIKLFKPEPMSNHVEKVQVTIQKPNFWVNYGTGSMQFTQNYISDNWYNGGESTNSVLMNLQLFANYNDQQKIQFDNTFEAKIGFNTVSSDTIRPYRINTDLLRLSSKLGLKAASNWYYTISGEFTTQFFKNYSTNSRNLKSSFLAPANFNLSIGMDYKINKKKLTLSVVMSPAAYNMKYVGNDKVNETSYGLKEGETFLHDVGSKLLTNMKWTMFPSVTWESRLYYFTSYKKVEAEWENTFNFVLNRYLSTKLFFHGRFDDGVTRRPGKSYFQFKELLSFGINYAW</sequence>
<keyword evidence="3" id="KW-1185">Reference proteome</keyword>
<evidence type="ECO:0000313" key="2">
    <source>
        <dbReference type="EMBL" id="SHE38632.1"/>
    </source>
</evidence>
<feature type="chain" id="PRO_5009907437" description="DUF3078 domain-containing protein" evidence="1">
    <location>
        <begin position="20"/>
        <end position="458"/>
    </location>
</feature>